<reference evidence="2 3" key="1">
    <citation type="submission" date="2016-10" db="EMBL/GenBank/DDBJ databases">
        <authorList>
            <person name="de Groot N.N."/>
        </authorList>
    </citation>
    <scope>NUCLEOTIDE SEQUENCE [LARGE SCALE GENOMIC DNA]</scope>
    <source>
        <strain evidence="2 3">NE2</strain>
    </source>
</reference>
<protein>
    <submittedName>
        <fullName evidence="2">Uncharacterized protein</fullName>
    </submittedName>
</protein>
<feature type="region of interest" description="Disordered" evidence="1">
    <location>
        <begin position="133"/>
        <end position="153"/>
    </location>
</feature>
<evidence type="ECO:0000256" key="1">
    <source>
        <dbReference type="SAM" id="MobiDB-lite"/>
    </source>
</evidence>
<gene>
    <name evidence="2" type="ORF">SAMN05444581_10652</name>
</gene>
<sequence>MGYLQPPPMPAPVIVMKDVGGFVTDYQTQTALYRASDREVRLHECRSACTLALSLPNVCVYPDSILKFHQAYDPRNHQTDFNVSQQLFDSYPAAVRARLGALTREYKVLRGSELIGLGIRACNEPRVMVASAAPRKPPALSASPQPPTQPQSQPIVQASVLGGFMRNVMSAFGGGFAGKPGEAREQAALVRQGSAARPAPEETAADIPLPPARPTDLGPPAEAALQPQPEAAEAFEAAETFEATKTFETTRASGKLVPLDPAATGTLGALAPGREAPAPSQEASSDGVRISEAQPLKSRPAALSYSYGRQQPPYRLPAIITGSQPILPPGFQAYAELRR</sequence>
<dbReference type="RefSeq" id="WP_175492535.1">
    <property type="nucleotide sequence ID" value="NZ_FOSN01000006.1"/>
</dbReference>
<keyword evidence="3" id="KW-1185">Reference proteome</keyword>
<feature type="region of interest" description="Disordered" evidence="1">
    <location>
        <begin position="193"/>
        <end position="223"/>
    </location>
</feature>
<accession>A0A1I3YMZ0</accession>
<organism evidence="2 3">
    <name type="scientific">Methylocapsa palsarum</name>
    <dbReference type="NCBI Taxonomy" id="1612308"/>
    <lineage>
        <taxon>Bacteria</taxon>
        <taxon>Pseudomonadati</taxon>
        <taxon>Pseudomonadota</taxon>
        <taxon>Alphaproteobacteria</taxon>
        <taxon>Hyphomicrobiales</taxon>
        <taxon>Beijerinckiaceae</taxon>
        <taxon>Methylocapsa</taxon>
    </lineage>
</organism>
<dbReference type="AlphaFoldDB" id="A0A1I3YMZ0"/>
<name>A0A1I3YMZ0_9HYPH</name>
<evidence type="ECO:0000313" key="2">
    <source>
        <dbReference type="EMBL" id="SFK33120.1"/>
    </source>
</evidence>
<proteinExistence type="predicted"/>
<evidence type="ECO:0000313" key="3">
    <source>
        <dbReference type="Proteomes" id="UP000198755"/>
    </source>
</evidence>
<dbReference type="Proteomes" id="UP000198755">
    <property type="component" value="Unassembled WGS sequence"/>
</dbReference>
<feature type="region of interest" description="Disordered" evidence="1">
    <location>
        <begin position="266"/>
        <end position="308"/>
    </location>
</feature>
<dbReference type="EMBL" id="FOSN01000006">
    <property type="protein sequence ID" value="SFK33120.1"/>
    <property type="molecule type" value="Genomic_DNA"/>
</dbReference>